<evidence type="ECO:0000259" key="2">
    <source>
        <dbReference type="Pfam" id="PF00170"/>
    </source>
</evidence>
<organism evidence="3 4">
    <name type="scientific">Exocentrus adspersus</name>
    <dbReference type="NCBI Taxonomy" id="1586481"/>
    <lineage>
        <taxon>Eukaryota</taxon>
        <taxon>Metazoa</taxon>
        <taxon>Ecdysozoa</taxon>
        <taxon>Arthropoda</taxon>
        <taxon>Hexapoda</taxon>
        <taxon>Insecta</taxon>
        <taxon>Pterygota</taxon>
        <taxon>Neoptera</taxon>
        <taxon>Endopterygota</taxon>
        <taxon>Coleoptera</taxon>
        <taxon>Polyphaga</taxon>
        <taxon>Cucujiformia</taxon>
        <taxon>Chrysomeloidea</taxon>
        <taxon>Cerambycidae</taxon>
        <taxon>Lamiinae</taxon>
        <taxon>Acanthocinini</taxon>
        <taxon>Exocentrus</taxon>
    </lineage>
</organism>
<keyword evidence="4" id="KW-1185">Reference proteome</keyword>
<feature type="domain" description="BZIP" evidence="2">
    <location>
        <begin position="52"/>
        <end position="107"/>
    </location>
</feature>
<protein>
    <recommendedName>
        <fullName evidence="2">BZIP domain-containing protein</fullName>
    </recommendedName>
</protein>
<dbReference type="CDD" id="cd14706">
    <property type="entry name" value="bZIP_CREBZF"/>
    <property type="match status" value="1"/>
</dbReference>
<dbReference type="InterPro" id="IPR046347">
    <property type="entry name" value="bZIP_sf"/>
</dbReference>
<dbReference type="Pfam" id="PF00170">
    <property type="entry name" value="bZIP_1"/>
    <property type="match status" value="1"/>
</dbReference>
<name>A0AAV8VVJ3_9CUCU</name>
<evidence type="ECO:0000313" key="4">
    <source>
        <dbReference type="Proteomes" id="UP001159042"/>
    </source>
</evidence>
<dbReference type="GO" id="GO:0003700">
    <property type="term" value="F:DNA-binding transcription factor activity"/>
    <property type="evidence" value="ECO:0007669"/>
    <property type="project" value="InterPro"/>
</dbReference>
<dbReference type="EMBL" id="JANEYG010000028">
    <property type="protein sequence ID" value="KAJ8918165.1"/>
    <property type="molecule type" value="Genomic_DNA"/>
</dbReference>
<comment type="caution">
    <text evidence="3">The sequence shown here is derived from an EMBL/GenBank/DDBJ whole genome shotgun (WGS) entry which is preliminary data.</text>
</comment>
<dbReference type="InterPro" id="IPR004827">
    <property type="entry name" value="bZIP"/>
</dbReference>
<evidence type="ECO:0000256" key="1">
    <source>
        <dbReference type="SAM" id="MobiDB-lite"/>
    </source>
</evidence>
<sequence length="282" mass="32084">MASSNKRVKYEYAYDDRSEVSSTEEDSYDDSEYTPNKHSIKRSSSRTSRKPKCFTKNALLARENRLKKKIYITNLENDVASLRNENKKLSKIVDNQSYLITDLKKQLRYFKSVVANSSDISKLIRSIHQNTGMCVSSSLDKKLSLKNVCVPKLEIPIARKTAHPWDEEPSYPSYPTPESKDLCPSLGLKEEEWDNIASDVKFEFPIDFTEDKLLDAFSDNFLEAKPIDALGEHNYTTSPSKVEPSDDSLVDDVGVCLHVSKHRLSLEFCSSCSDNATQSWLD</sequence>
<feature type="region of interest" description="Disordered" evidence="1">
    <location>
        <begin position="1"/>
        <end position="50"/>
    </location>
</feature>
<gene>
    <name evidence="3" type="ORF">NQ315_011623</name>
</gene>
<accession>A0AAV8VVJ3</accession>
<dbReference type="AlphaFoldDB" id="A0AAV8VVJ3"/>
<feature type="compositionally biased region" description="Basic and acidic residues" evidence="1">
    <location>
        <begin position="8"/>
        <end position="19"/>
    </location>
</feature>
<dbReference type="Gene3D" id="1.20.5.170">
    <property type="match status" value="1"/>
</dbReference>
<evidence type="ECO:0000313" key="3">
    <source>
        <dbReference type="EMBL" id="KAJ8918165.1"/>
    </source>
</evidence>
<feature type="compositionally biased region" description="Acidic residues" evidence="1">
    <location>
        <begin position="22"/>
        <end position="32"/>
    </location>
</feature>
<dbReference type="Proteomes" id="UP001159042">
    <property type="component" value="Unassembled WGS sequence"/>
</dbReference>
<proteinExistence type="predicted"/>
<reference evidence="3 4" key="1">
    <citation type="journal article" date="2023" name="Insect Mol. Biol.">
        <title>Genome sequencing provides insights into the evolution of gene families encoding plant cell wall-degrading enzymes in longhorned beetles.</title>
        <authorList>
            <person name="Shin N.R."/>
            <person name="Okamura Y."/>
            <person name="Kirsch R."/>
            <person name="Pauchet Y."/>
        </authorList>
    </citation>
    <scope>NUCLEOTIDE SEQUENCE [LARGE SCALE GENOMIC DNA]</scope>
    <source>
        <strain evidence="3">EAD_L_NR</strain>
    </source>
</reference>
<dbReference type="GO" id="GO:0005634">
    <property type="term" value="C:nucleus"/>
    <property type="evidence" value="ECO:0007669"/>
    <property type="project" value="UniProtKB-ARBA"/>
</dbReference>
<feature type="compositionally biased region" description="Basic residues" evidence="1">
    <location>
        <begin position="38"/>
        <end position="50"/>
    </location>
</feature>
<dbReference type="SUPFAM" id="SSF57959">
    <property type="entry name" value="Leucine zipper domain"/>
    <property type="match status" value="1"/>
</dbReference>